<proteinExistence type="predicted"/>
<evidence type="ECO:0000259" key="1">
    <source>
        <dbReference type="Pfam" id="PF23549"/>
    </source>
</evidence>
<dbReference type="OrthoDB" id="4469945at2759"/>
<evidence type="ECO:0000313" key="3">
    <source>
        <dbReference type="Proteomes" id="UP000077069"/>
    </source>
</evidence>
<dbReference type="InParanoid" id="A0A177D1A2"/>
<evidence type="ECO:0000313" key="2">
    <source>
        <dbReference type="EMBL" id="OAG13188.1"/>
    </source>
</evidence>
<dbReference type="Proteomes" id="UP000077069">
    <property type="component" value="Unassembled WGS sequence"/>
</dbReference>
<dbReference type="AlphaFoldDB" id="A0A177D1A2"/>
<dbReference type="Pfam" id="PF23549">
    <property type="entry name" value="Zn_ribbon_GRF_2"/>
    <property type="match status" value="1"/>
</dbReference>
<dbReference type="EMBL" id="KV441548">
    <property type="protein sequence ID" value="OAG13188.1"/>
    <property type="molecule type" value="Genomic_DNA"/>
</dbReference>
<feature type="domain" description="GRF-like zinc ribbon" evidence="1">
    <location>
        <begin position="10"/>
        <end position="54"/>
    </location>
</feature>
<keyword evidence="3" id="KW-1185">Reference proteome</keyword>
<gene>
    <name evidence="2" type="ORF">CC84DRAFT_1079568</name>
</gene>
<reference evidence="2 3" key="1">
    <citation type="submission" date="2016-05" db="EMBL/GenBank/DDBJ databases">
        <title>Comparative analysis of secretome profiles of manganese(II)-oxidizing ascomycete fungi.</title>
        <authorList>
            <consortium name="DOE Joint Genome Institute"/>
            <person name="Zeiner C.A."/>
            <person name="Purvine S.O."/>
            <person name="Zink E.M."/>
            <person name="Wu S."/>
            <person name="Pasa-Tolic L."/>
            <person name="Chaput D.L."/>
            <person name="Haridas S."/>
            <person name="Grigoriev I.V."/>
            <person name="Santelli C.M."/>
            <person name="Hansel C.M."/>
        </authorList>
    </citation>
    <scope>NUCLEOTIDE SEQUENCE [LARGE SCALE GENOMIC DNA]</scope>
    <source>
        <strain evidence="2 3">AP3s5-JAC2a</strain>
    </source>
</reference>
<accession>A0A177D1A2</accession>
<dbReference type="InterPro" id="IPR056444">
    <property type="entry name" value="Zn_ribbon_GRF_2"/>
</dbReference>
<dbReference type="GeneID" id="28757340"/>
<sequence>MTTSSTPAYPSRCRRCDSRVTLMFTRSNNRIGNAGRPYYKCLTCTKFLCFADSRGLDPSNPLCSCGIPSRRQISGPARCVPRGLHYVCSQGGCSFYSPMHGDYGQISLDEEIASLFIQLSFI</sequence>
<dbReference type="RefSeq" id="XP_018043553.1">
    <property type="nucleotide sequence ID" value="XM_018173854.1"/>
</dbReference>
<protein>
    <recommendedName>
        <fullName evidence="1">GRF-like zinc ribbon domain-containing protein</fullName>
    </recommendedName>
</protein>
<organism evidence="2 3">
    <name type="scientific">Paraphaeosphaeria sporulosa</name>
    <dbReference type="NCBI Taxonomy" id="1460663"/>
    <lineage>
        <taxon>Eukaryota</taxon>
        <taxon>Fungi</taxon>
        <taxon>Dikarya</taxon>
        <taxon>Ascomycota</taxon>
        <taxon>Pezizomycotina</taxon>
        <taxon>Dothideomycetes</taxon>
        <taxon>Pleosporomycetidae</taxon>
        <taxon>Pleosporales</taxon>
        <taxon>Massarineae</taxon>
        <taxon>Didymosphaeriaceae</taxon>
        <taxon>Paraphaeosphaeria</taxon>
    </lineage>
</organism>
<name>A0A177D1A2_9PLEO</name>